<keyword evidence="4 8" id="KW-0808">Transferase</keyword>
<dbReference type="PROSITE" id="PS00595">
    <property type="entry name" value="AA_TRANSFER_CLASS_5"/>
    <property type="match status" value="1"/>
</dbReference>
<evidence type="ECO:0000256" key="7">
    <source>
        <dbReference type="RuleBase" id="RU004504"/>
    </source>
</evidence>
<dbReference type="Gene3D" id="3.40.640.10">
    <property type="entry name" value="Type I PLP-dependent aspartate aminotransferase-like (Major domain)"/>
    <property type="match status" value="1"/>
</dbReference>
<comment type="catalytic activity">
    <reaction evidence="6 8">
        <text>(sulfur carrier)-H + L-cysteine = (sulfur carrier)-SH + L-alanine</text>
        <dbReference type="Rhea" id="RHEA:43892"/>
        <dbReference type="Rhea" id="RHEA-COMP:14737"/>
        <dbReference type="Rhea" id="RHEA-COMP:14739"/>
        <dbReference type="ChEBI" id="CHEBI:29917"/>
        <dbReference type="ChEBI" id="CHEBI:35235"/>
        <dbReference type="ChEBI" id="CHEBI:57972"/>
        <dbReference type="ChEBI" id="CHEBI:64428"/>
        <dbReference type="EC" id="2.8.1.7"/>
    </reaction>
</comment>
<evidence type="ECO:0000256" key="1">
    <source>
        <dbReference type="ARBA" id="ARBA00001933"/>
    </source>
</evidence>
<reference evidence="9 10" key="1">
    <citation type="submission" date="2016-10" db="EMBL/GenBank/DDBJ databases">
        <authorList>
            <person name="de Groot N.N."/>
        </authorList>
    </citation>
    <scope>NUCLEOTIDE SEQUENCE [LARGE SCALE GENOMIC DNA]</scope>
    <source>
        <strain evidence="9 10">Nm146</strain>
    </source>
</reference>
<dbReference type="Proteomes" id="UP000199561">
    <property type="component" value="Unassembled WGS sequence"/>
</dbReference>
<dbReference type="CDD" id="cd06453">
    <property type="entry name" value="SufS_like"/>
    <property type="match status" value="1"/>
</dbReference>
<dbReference type="Pfam" id="PF00266">
    <property type="entry name" value="Aminotran_5"/>
    <property type="match status" value="1"/>
</dbReference>
<dbReference type="PANTHER" id="PTHR43586:SF8">
    <property type="entry name" value="CYSTEINE DESULFURASE 1, CHLOROPLASTIC"/>
    <property type="match status" value="1"/>
</dbReference>
<dbReference type="InterPro" id="IPR010970">
    <property type="entry name" value="Cys_dSase_SufS"/>
</dbReference>
<evidence type="ECO:0000256" key="5">
    <source>
        <dbReference type="ARBA" id="ARBA00022898"/>
    </source>
</evidence>
<evidence type="ECO:0000313" key="10">
    <source>
        <dbReference type="Proteomes" id="UP000199561"/>
    </source>
</evidence>
<comment type="function">
    <text evidence="2 8">Catalyzes the removal of elemental sulfur and selenium atoms from L-cysteine, L-cystine, L-selenocysteine, and L-selenocystine to produce L-alanine.</text>
</comment>
<dbReference type="InterPro" id="IPR015424">
    <property type="entry name" value="PyrdxlP-dep_Trfase"/>
</dbReference>
<dbReference type="InterPro" id="IPR000192">
    <property type="entry name" value="Aminotrans_V_dom"/>
</dbReference>
<dbReference type="InterPro" id="IPR020578">
    <property type="entry name" value="Aminotrans_V_PyrdxlP_BS"/>
</dbReference>
<dbReference type="RefSeq" id="WP_090666864.1">
    <property type="nucleotide sequence ID" value="NZ_FOUF01000006.1"/>
</dbReference>
<sequence>MKIVDALLNTNTFSPSELATRYRADFPILDICVNDKSLVYLDNAASSQMPQQVIDRLVRYQTAQHANIHRAVHYLSEVATHEYETARRSLQHFINAREDREIIFTSGTTESINLVMHGYGRKFIQQDDEIILTNLEHHSNIVPWQMLAEEKGARIRVVPINDAGELLIDEYEKLFNSRTRFVAITHVSNALGTINPIKNMIAFAHMKGVPVLVDGAQAAAHIKIDVQDLDCDFYAFSAHKMCGPTGVGILYGKAHLLESMQPFKGGGDMIASVTFEKTTYNTIPYKFEAGTPPIAAAIGFGSAIEYLSKIGMDTIAAYEHELLSYATEQLEAMPGVRIIGNTRTKVAVISFTIEGVHPHDVGTLLNQEGIAVRTGHHCAQPIMQRYNIPATSRASFAFYNTKAEVDALVAGIQSVQKVFS</sequence>
<dbReference type="GO" id="GO:0030170">
    <property type="term" value="F:pyridoxal phosphate binding"/>
    <property type="evidence" value="ECO:0007669"/>
    <property type="project" value="UniProtKB-UniRule"/>
</dbReference>
<dbReference type="InterPro" id="IPR015421">
    <property type="entry name" value="PyrdxlP-dep_Trfase_major"/>
</dbReference>
<dbReference type="InterPro" id="IPR016454">
    <property type="entry name" value="Cysteine_dSase"/>
</dbReference>
<dbReference type="STRING" id="52442.SAMN05421880_10634"/>
<dbReference type="Gene3D" id="3.90.1150.10">
    <property type="entry name" value="Aspartate Aminotransferase, domain 1"/>
    <property type="match status" value="1"/>
</dbReference>
<protein>
    <recommendedName>
        <fullName evidence="8">Cysteine desulfurase</fullName>
        <ecNumber evidence="8">2.8.1.7</ecNumber>
    </recommendedName>
</protein>
<gene>
    <name evidence="9" type="ORF">SAMN05421880_10634</name>
</gene>
<dbReference type="GO" id="GO:0006534">
    <property type="term" value="P:cysteine metabolic process"/>
    <property type="evidence" value="ECO:0007669"/>
    <property type="project" value="UniProtKB-UniRule"/>
</dbReference>
<dbReference type="EMBL" id="FOUF01000006">
    <property type="protein sequence ID" value="SFM08754.1"/>
    <property type="molecule type" value="Genomic_DNA"/>
</dbReference>
<dbReference type="InterPro" id="IPR015422">
    <property type="entry name" value="PyrdxlP-dep_Trfase_small"/>
</dbReference>
<dbReference type="GO" id="GO:0031071">
    <property type="term" value="F:cysteine desulfurase activity"/>
    <property type="evidence" value="ECO:0007669"/>
    <property type="project" value="UniProtKB-UniRule"/>
</dbReference>
<accession>A0A1I4MZK2</accession>
<evidence type="ECO:0000256" key="8">
    <source>
        <dbReference type="RuleBase" id="RU004506"/>
    </source>
</evidence>
<name>A0A1I4MZK2_9PROT</name>
<keyword evidence="5 8" id="KW-0663">Pyridoxal phosphate</keyword>
<organism evidence="9 10">
    <name type="scientific">Nitrosomonas nitrosa</name>
    <dbReference type="NCBI Taxonomy" id="52442"/>
    <lineage>
        <taxon>Bacteria</taxon>
        <taxon>Pseudomonadati</taxon>
        <taxon>Pseudomonadota</taxon>
        <taxon>Betaproteobacteria</taxon>
        <taxon>Nitrosomonadales</taxon>
        <taxon>Nitrosomonadaceae</taxon>
        <taxon>Nitrosomonas</taxon>
    </lineage>
</organism>
<dbReference type="NCBIfam" id="TIGR01979">
    <property type="entry name" value="sufS"/>
    <property type="match status" value="1"/>
</dbReference>
<evidence type="ECO:0000256" key="4">
    <source>
        <dbReference type="ARBA" id="ARBA00022679"/>
    </source>
</evidence>
<evidence type="ECO:0000313" key="9">
    <source>
        <dbReference type="EMBL" id="SFM08754.1"/>
    </source>
</evidence>
<dbReference type="PIRSF" id="PIRSF005572">
    <property type="entry name" value="NifS"/>
    <property type="match status" value="1"/>
</dbReference>
<comment type="similarity">
    <text evidence="3 8">Belongs to the class-V pyridoxal-phosphate-dependent aminotransferase family. Csd subfamily.</text>
</comment>
<dbReference type="PANTHER" id="PTHR43586">
    <property type="entry name" value="CYSTEINE DESULFURASE"/>
    <property type="match status" value="1"/>
</dbReference>
<proteinExistence type="inferred from homology"/>
<evidence type="ECO:0000256" key="3">
    <source>
        <dbReference type="ARBA" id="ARBA00010447"/>
    </source>
</evidence>
<evidence type="ECO:0000256" key="2">
    <source>
        <dbReference type="ARBA" id="ARBA00002824"/>
    </source>
</evidence>
<dbReference type="EC" id="2.8.1.7" evidence="8"/>
<dbReference type="SUPFAM" id="SSF53383">
    <property type="entry name" value="PLP-dependent transferases"/>
    <property type="match status" value="1"/>
</dbReference>
<keyword evidence="10" id="KW-1185">Reference proteome</keyword>
<dbReference type="AlphaFoldDB" id="A0A1I4MZK2"/>
<comment type="cofactor">
    <cofactor evidence="1 7">
        <name>pyridoxal 5'-phosphate</name>
        <dbReference type="ChEBI" id="CHEBI:597326"/>
    </cofactor>
</comment>
<evidence type="ECO:0000256" key="6">
    <source>
        <dbReference type="ARBA" id="ARBA00050776"/>
    </source>
</evidence>